<sequence>MRRALVWAMLAAALATLASVLVLYRRSGKPVLLPPAILDPTSAVPTLRAVSYAYTERTAHDVRNLEFFLRHGLYNASDVHFYLVVNGERCTPCDSISPEILPPERIFYRTNTGYDFGAHGFLVERLERTGQLSRYRYLFLINSSVRGPFVPRYWRDRRWTEVFETLLTDRVGGVASSLVCLPREDRGGPGPRLEGYAVALTQEAVQVARRAGVFRNRGGKFGAIVHGEYGLSKALLDAGMQIDTLMSKYYKPFGAEPAIPNCNRHAHASRHNAVDGIDLHPYEVLFVKTQWQQSYLHTLIYSNWMDRHGEEDLGEPPLHHHFLMEENIHPPRTLTECPWRIGTKRLVVVDWRRPASEAERANIQHFLGHLHPTGHVDVVLNVHDNEVMQMVTHSGVWRLPNVQVLFHARSMPPPLCMHGWTVLRLNSRALQYSTIVFLTERARGPLGGINSGLQWVDRYGDEMQRRQLSLLSGSLRGRLGDASQSVTALRLSEHCFAVDHVGVHFLLWASTCGTREPGEPPPPEAIATRALSRAVALSSMEQHAPRMADANALRMPAVQAFLTADPAQHLGRANLLSMAFVELAADHMPSATVEADVMALMEEANQQREMRA</sequence>
<comment type="caution">
    <text evidence="1">The sequence shown here is derived from an EMBL/GenBank/DDBJ whole genome shotgun (WGS) entry which is preliminary data.</text>
</comment>
<keyword evidence="2" id="KW-1185">Reference proteome</keyword>
<dbReference type="EMBL" id="JANCYW010000013">
    <property type="protein sequence ID" value="KAK4537662.1"/>
    <property type="molecule type" value="Genomic_DNA"/>
</dbReference>
<dbReference type="AlphaFoldDB" id="A0AAV9IZ96"/>
<name>A0AAV9IZ96_CYACA</name>
<reference evidence="1 2" key="1">
    <citation type="submission" date="2022-07" db="EMBL/GenBank/DDBJ databases">
        <title>Genome-wide signatures of adaptation to extreme environments.</title>
        <authorList>
            <person name="Cho C.H."/>
            <person name="Yoon H.S."/>
        </authorList>
    </citation>
    <scope>NUCLEOTIDE SEQUENCE [LARGE SCALE GENOMIC DNA]</scope>
    <source>
        <strain evidence="1 2">DBV 063 E5</strain>
    </source>
</reference>
<evidence type="ECO:0000313" key="1">
    <source>
        <dbReference type="EMBL" id="KAK4537662.1"/>
    </source>
</evidence>
<accession>A0AAV9IZ96</accession>
<gene>
    <name evidence="1" type="ORF">CDCA_CDCA13G3687</name>
</gene>
<organism evidence="1 2">
    <name type="scientific">Cyanidium caldarium</name>
    <name type="common">Red alga</name>
    <dbReference type="NCBI Taxonomy" id="2771"/>
    <lineage>
        <taxon>Eukaryota</taxon>
        <taxon>Rhodophyta</taxon>
        <taxon>Bangiophyceae</taxon>
        <taxon>Cyanidiales</taxon>
        <taxon>Cyanidiaceae</taxon>
        <taxon>Cyanidium</taxon>
    </lineage>
</organism>
<dbReference type="Proteomes" id="UP001301350">
    <property type="component" value="Unassembled WGS sequence"/>
</dbReference>
<proteinExistence type="predicted"/>
<protein>
    <submittedName>
        <fullName evidence="1">Uncharacterized protein</fullName>
    </submittedName>
</protein>
<evidence type="ECO:0000313" key="2">
    <source>
        <dbReference type="Proteomes" id="UP001301350"/>
    </source>
</evidence>